<feature type="compositionally biased region" description="Pro residues" evidence="4">
    <location>
        <begin position="514"/>
        <end position="524"/>
    </location>
</feature>
<feature type="compositionally biased region" description="Basic residues" evidence="4">
    <location>
        <begin position="248"/>
        <end position="264"/>
    </location>
</feature>
<dbReference type="InterPro" id="IPR050342">
    <property type="entry name" value="HMGB"/>
</dbReference>
<dbReference type="AlphaFoldDB" id="A0A9W7EQC1"/>
<dbReference type="PANTHER" id="PTHR48112">
    <property type="entry name" value="HIGH MOBILITY GROUP PROTEIN DSP1"/>
    <property type="match status" value="1"/>
</dbReference>
<feature type="compositionally biased region" description="Polar residues" evidence="4">
    <location>
        <begin position="551"/>
        <end position="569"/>
    </location>
</feature>
<accession>A0A9W7EQC1</accession>
<feature type="domain" description="HMG box" evidence="5">
    <location>
        <begin position="273"/>
        <end position="342"/>
    </location>
</feature>
<evidence type="ECO:0000256" key="2">
    <source>
        <dbReference type="PROSITE-ProRule" id="PRU00023"/>
    </source>
</evidence>
<evidence type="ECO:0000313" key="6">
    <source>
        <dbReference type="EMBL" id="GMH89014.1"/>
    </source>
</evidence>
<dbReference type="PROSITE" id="PS50297">
    <property type="entry name" value="ANK_REP_REGION"/>
    <property type="match status" value="1"/>
</dbReference>
<dbReference type="Pfam" id="PF09011">
    <property type="entry name" value="HMG_box_2"/>
    <property type="match status" value="1"/>
</dbReference>
<evidence type="ECO:0000259" key="5">
    <source>
        <dbReference type="PROSITE" id="PS50118"/>
    </source>
</evidence>
<dbReference type="Pfam" id="PF12796">
    <property type="entry name" value="Ank_2"/>
    <property type="match status" value="1"/>
</dbReference>
<evidence type="ECO:0000313" key="7">
    <source>
        <dbReference type="Proteomes" id="UP001165160"/>
    </source>
</evidence>
<dbReference type="Proteomes" id="UP001165160">
    <property type="component" value="Unassembled WGS sequence"/>
</dbReference>
<feature type="compositionally biased region" description="Low complexity" evidence="4">
    <location>
        <begin position="172"/>
        <end position="181"/>
    </location>
</feature>
<keyword evidence="2" id="KW-0040">ANK repeat</keyword>
<dbReference type="SMART" id="SM00248">
    <property type="entry name" value="ANK"/>
    <property type="match status" value="3"/>
</dbReference>
<keyword evidence="1 3" id="KW-0238">DNA-binding</keyword>
<reference evidence="7" key="1">
    <citation type="journal article" date="2023" name="Commun. Biol.">
        <title>Genome analysis of Parmales, the sister group of diatoms, reveals the evolutionary specialization of diatoms from phago-mixotrophs to photoautotrophs.</title>
        <authorList>
            <person name="Ban H."/>
            <person name="Sato S."/>
            <person name="Yoshikawa S."/>
            <person name="Yamada K."/>
            <person name="Nakamura Y."/>
            <person name="Ichinomiya M."/>
            <person name="Sato N."/>
            <person name="Blanc-Mathieu R."/>
            <person name="Endo H."/>
            <person name="Kuwata A."/>
            <person name="Ogata H."/>
        </authorList>
    </citation>
    <scope>NUCLEOTIDE SEQUENCE [LARGE SCALE GENOMIC DNA]</scope>
    <source>
        <strain evidence="7">NIES 3699</strain>
    </source>
</reference>
<organism evidence="6 7">
    <name type="scientific">Triparma verrucosa</name>
    <dbReference type="NCBI Taxonomy" id="1606542"/>
    <lineage>
        <taxon>Eukaryota</taxon>
        <taxon>Sar</taxon>
        <taxon>Stramenopiles</taxon>
        <taxon>Ochrophyta</taxon>
        <taxon>Bolidophyceae</taxon>
        <taxon>Parmales</taxon>
        <taxon>Triparmaceae</taxon>
        <taxon>Triparma</taxon>
    </lineage>
</organism>
<comment type="caution">
    <text evidence="6">The sequence shown here is derived from an EMBL/GenBank/DDBJ whole genome shotgun (WGS) entry which is preliminary data.</text>
</comment>
<proteinExistence type="predicted"/>
<feature type="compositionally biased region" description="Low complexity" evidence="4">
    <location>
        <begin position="496"/>
        <end position="513"/>
    </location>
</feature>
<dbReference type="Gene3D" id="1.10.30.10">
    <property type="entry name" value="High mobility group box domain"/>
    <property type="match status" value="1"/>
</dbReference>
<feature type="compositionally biased region" description="Low complexity" evidence="4">
    <location>
        <begin position="388"/>
        <end position="400"/>
    </location>
</feature>
<dbReference type="SUPFAM" id="SSF47095">
    <property type="entry name" value="HMG-box"/>
    <property type="match status" value="1"/>
</dbReference>
<keyword evidence="3" id="KW-0539">Nucleus</keyword>
<dbReference type="Gene3D" id="1.25.40.20">
    <property type="entry name" value="Ankyrin repeat-containing domain"/>
    <property type="match status" value="1"/>
</dbReference>
<evidence type="ECO:0000256" key="4">
    <source>
        <dbReference type="SAM" id="MobiDB-lite"/>
    </source>
</evidence>
<keyword evidence="7" id="KW-1185">Reference proteome</keyword>
<evidence type="ECO:0000256" key="1">
    <source>
        <dbReference type="ARBA" id="ARBA00023125"/>
    </source>
</evidence>
<feature type="repeat" description="ANK" evidence="2">
    <location>
        <begin position="97"/>
        <end position="133"/>
    </location>
</feature>
<dbReference type="InterPro" id="IPR036910">
    <property type="entry name" value="HMG_box_dom_sf"/>
</dbReference>
<feature type="compositionally biased region" description="Low complexity" evidence="4">
    <location>
        <begin position="447"/>
        <end position="460"/>
    </location>
</feature>
<name>A0A9W7EQC1_9STRA</name>
<protein>
    <recommendedName>
        <fullName evidence="5">HMG box domain-containing protein</fullName>
    </recommendedName>
</protein>
<dbReference type="PROSITE" id="PS50088">
    <property type="entry name" value="ANK_REPEAT"/>
    <property type="match status" value="2"/>
</dbReference>
<dbReference type="InterPro" id="IPR009071">
    <property type="entry name" value="HMG_box_dom"/>
</dbReference>
<feature type="region of interest" description="Disordered" evidence="4">
    <location>
        <begin position="447"/>
        <end position="593"/>
    </location>
</feature>
<feature type="repeat" description="ANK" evidence="2">
    <location>
        <begin position="64"/>
        <end position="96"/>
    </location>
</feature>
<dbReference type="SMART" id="SM00398">
    <property type="entry name" value="HMG"/>
    <property type="match status" value="1"/>
</dbReference>
<feature type="region of interest" description="Disordered" evidence="4">
    <location>
        <begin position="172"/>
        <end position="318"/>
    </location>
</feature>
<dbReference type="PANTHER" id="PTHR48112:SF15">
    <property type="entry name" value="HMG BOX DOMAIN-CONTAINING PROTEIN"/>
    <property type="match status" value="1"/>
</dbReference>
<dbReference type="InterPro" id="IPR036770">
    <property type="entry name" value="Ankyrin_rpt-contain_sf"/>
</dbReference>
<dbReference type="GO" id="GO:0003677">
    <property type="term" value="F:DNA binding"/>
    <property type="evidence" value="ECO:0007669"/>
    <property type="project" value="UniProtKB-UniRule"/>
</dbReference>
<feature type="region of interest" description="Disordered" evidence="4">
    <location>
        <begin position="361"/>
        <end position="426"/>
    </location>
</feature>
<sequence>MDSSNNNMTNIIKNDDLQAFKDAYKGEGDWDTSIVQRAANHGANSILTYILTLSPSLSFSPSPSNILPLHYSTTSRSARTALLFLERGVDVNAKDDLGYTALHAAVFAGGEESNWRVVEVLIKHGAKANICSHDGIHPYDLAVSFNDVKSAKIIANSLGGVIERAPSLLGDPTSSLASSLALPPPPSPPQEPGHPIPQPLPVPPPQQLPPQTPPQTSSPRRSSHRSPRKDSQFIKLPKGSPRKDSPRKAARPAKKAKTPVKGKKEKPDGPPKPRKSLSAYNFFFSSQSKKRKESKEKGSTFSQQGTAMGEQWKRLPPSEREPFLKLAAEDSKRYARDKVSLTEAWLAIQPNDVREAWLRKKGSARKRGGERQQQYAGYGIESQLTMVTSNTTSENTSENNSRGRGMSVFSSSNNSATANSSGSSQISDNRIDLLSSVAHVLDHVESKSTTLSSSSQSSQIPHPPPLPSSSSSSSHLRPLKNIQTPNPPLRSPSPPADSVSITSSLGSLMGMTSLPPPHIPPPLTVPGFTLENGKFRGSPDEQPMTDCVNGTRDSFNSLRGGSLADNSRGSLGGHSLSEAISGLMEENVDEEWN</sequence>
<gene>
    <name evidence="6" type="ORF">TrVE_jg13178</name>
</gene>
<feature type="compositionally biased region" description="Pro residues" evidence="4">
    <location>
        <begin position="485"/>
        <end position="495"/>
    </location>
</feature>
<dbReference type="InterPro" id="IPR002110">
    <property type="entry name" value="Ankyrin_rpt"/>
</dbReference>
<dbReference type="SUPFAM" id="SSF48403">
    <property type="entry name" value="Ankyrin repeat"/>
    <property type="match status" value="1"/>
</dbReference>
<feature type="compositionally biased region" description="Pro residues" evidence="4">
    <location>
        <begin position="182"/>
        <end position="213"/>
    </location>
</feature>
<dbReference type="EMBL" id="BRXX01000089">
    <property type="protein sequence ID" value="GMH89014.1"/>
    <property type="molecule type" value="Genomic_DNA"/>
</dbReference>
<evidence type="ECO:0000256" key="3">
    <source>
        <dbReference type="PROSITE-ProRule" id="PRU00267"/>
    </source>
</evidence>
<feature type="compositionally biased region" description="Low complexity" evidence="4">
    <location>
        <begin position="407"/>
        <end position="426"/>
    </location>
</feature>
<dbReference type="GO" id="GO:0005634">
    <property type="term" value="C:nucleus"/>
    <property type="evidence" value="ECO:0007669"/>
    <property type="project" value="UniProtKB-UniRule"/>
</dbReference>
<dbReference type="PROSITE" id="PS50118">
    <property type="entry name" value="HMG_BOX_2"/>
    <property type="match status" value="1"/>
</dbReference>
<feature type="DNA-binding region" description="HMG box" evidence="3">
    <location>
        <begin position="273"/>
        <end position="342"/>
    </location>
</feature>